<reference evidence="6 7" key="1">
    <citation type="submission" date="2019-06" db="EMBL/GenBank/DDBJ databases">
        <title>Sequencing the genomes of 1000 actinobacteria strains.</title>
        <authorList>
            <person name="Klenk H.-P."/>
        </authorList>
    </citation>
    <scope>NUCLEOTIDE SEQUENCE [LARGE SCALE GENOMIC DNA]</scope>
    <source>
        <strain evidence="6 7">DSM 45301</strain>
    </source>
</reference>
<dbReference type="InterPro" id="IPR005119">
    <property type="entry name" value="LysR_subst-bd"/>
</dbReference>
<evidence type="ECO:0000256" key="3">
    <source>
        <dbReference type="ARBA" id="ARBA00023125"/>
    </source>
</evidence>
<dbReference type="OrthoDB" id="79118at2"/>
<evidence type="ECO:0000256" key="2">
    <source>
        <dbReference type="ARBA" id="ARBA00023015"/>
    </source>
</evidence>
<keyword evidence="3 6" id="KW-0238">DNA-binding</keyword>
<evidence type="ECO:0000259" key="5">
    <source>
        <dbReference type="PROSITE" id="PS50931"/>
    </source>
</evidence>
<evidence type="ECO:0000313" key="7">
    <source>
        <dbReference type="Proteomes" id="UP000315677"/>
    </source>
</evidence>
<dbReference type="SUPFAM" id="SSF53850">
    <property type="entry name" value="Periplasmic binding protein-like II"/>
    <property type="match status" value="1"/>
</dbReference>
<protein>
    <submittedName>
        <fullName evidence="6">DNA-binding transcriptional LysR family regulator</fullName>
    </submittedName>
</protein>
<dbReference type="PRINTS" id="PR00039">
    <property type="entry name" value="HTHLYSR"/>
</dbReference>
<gene>
    <name evidence="6" type="ORF">FB558_8128</name>
</gene>
<dbReference type="FunFam" id="1.10.10.10:FF:000001">
    <property type="entry name" value="LysR family transcriptional regulator"/>
    <property type="match status" value="1"/>
</dbReference>
<dbReference type="RefSeq" id="WP_142064047.1">
    <property type="nucleotide sequence ID" value="NZ_VFPA01000007.1"/>
</dbReference>
<dbReference type="Pfam" id="PF00126">
    <property type="entry name" value="HTH_1"/>
    <property type="match status" value="1"/>
</dbReference>
<dbReference type="GO" id="GO:0003700">
    <property type="term" value="F:DNA-binding transcription factor activity"/>
    <property type="evidence" value="ECO:0007669"/>
    <property type="project" value="InterPro"/>
</dbReference>
<accession>A0A543CYT2</accession>
<dbReference type="Gene3D" id="1.10.10.10">
    <property type="entry name" value="Winged helix-like DNA-binding domain superfamily/Winged helix DNA-binding domain"/>
    <property type="match status" value="1"/>
</dbReference>
<keyword evidence="2" id="KW-0805">Transcription regulation</keyword>
<dbReference type="AlphaFoldDB" id="A0A543CYT2"/>
<evidence type="ECO:0000256" key="4">
    <source>
        <dbReference type="ARBA" id="ARBA00023163"/>
    </source>
</evidence>
<evidence type="ECO:0000313" key="6">
    <source>
        <dbReference type="EMBL" id="TQM02262.1"/>
    </source>
</evidence>
<dbReference type="Proteomes" id="UP000315677">
    <property type="component" value="Unassembled WGS sequence"/>
</dbReference>
<dbReference type="GO" id="GO:0032993">
    <property type="term" value="C:protein-DNA complex"/>
    <property type="evidence" value="ECO:0007669"/>
    <property type="project" value="TreeGrafter"/>
</dbReference>
<feature type="domain" description="HTH lysR-type" evidence="5">
    <location>
        <begin position="1"/>
        <end position="58"/>
    </location>
</feature>
<dbReference type="InterPro" id="IPR036390">
    <property type="entry name" value="WH_DNA-bd_sf"/>
</dbReference>
<dbReference type="GO" id="GO:0003677">
    <property type="term" value="F:DNA binding"/>
    <property type="evidence" value="ECO:0007669"/>
    <property type="project" value="UniProtKB-KW"/>
</dbReference>
<sequence length="297" mass="32260">MELRDIEVFLALAEELHFGRTAERLHVSQARVSQTIRALERRVGGLLFERTSRRVALTRLGEQLRDELRAAYDQIDGAFEHARGATAGIDGELRVCVQSLAAAGRSFARICTVFSERHPACRLLVSEGGMADGSDGLRTGEVDVLATWLPHRLPGVTVGPVLAREERVLAVQAGHPLARRGWAGVEDLGDHAVARGGAVHEPIVPRNTPSGRPVPWRYPVSSMPEAILLIARGVIVHPTVASVELFYRHPDVVLVPLRGLPPLDSALIWATGRETPAVEELARAARDVLGEAFEPAP</sequence>
<dbReference type="InterPro" id="IPR036388">
    <property type="entry name" value="WH-like_DNA-bd_sf"/>
</dbReference>
<evidence type="ECO:0000256" key="1">
    <source>
        <dbReference type="ARBA" id="ARBA00009437"/>
    </source>
</evidence>
<comment type="caution">
    <text evidence="6">The sequence shown here is derived from an EMBL/GenBank/DDBJ whole genome shotgun (WGS) entry which is preliminary data.</text>
</comment>
<comment type="similarity">
    <text evidence="1">Belongs to the LysR transcriptional regulatory family.</text>
</comment>
<dbReference type="InterPro" id="IPR000847">
    <property type="entry name" value="LysR_HTH_N"/>
</dbReference>
<organism evidence="6 7">
    <name type="scientific">Pseudonocardia kunmingensis</name>
    <dbReference type="NCBI Taxonomy" id="630975"/>
    <lineage>
        <taxon>Bacteria</taxon>
        <taxon>Bacillati</taxon>
        <taxon>Actinomycetota</taxon>
        <taxon>Actinomycetes</taxon>
        <taxon>Pseudonocardiales</taxon>
        <taxon>Pseudonocardiaceae</taxon>
        <taxon>Pseudonocardia</taxon>
    </lineage>
</organism>
<proteinExistence type="inferred from homology"/>
<dbReference type="Pfam" id="PF03466">
    <property type="entry name" value="LysR_substrate"/>
    <property type="match status" value="1"/>
</dbReference>
<dbReference type="PANTHER" id="PTHR30346:SF0">
    <property type="entry name" value="HCA OPERON TRANSCRIPTIONAL ACTIVATOR HCAR"/>
    <property type="match status" value="1"/>
</dbReference>
<dbReference type="PANTHER" id="PTHR30346">
    <property type="entry name" value="TRANSCRIPTIONAL DUAL REGULATOR HCAR-RELATED"/>
    <property type="match status" value="1"/>
</dbReference>
<name>A0A543CYT2_9PSEU</name>
<dbReference type="SUPFAM" id="SSF46785">
    <property type="entry name" value="Winged helix' DNA-binding domain"/>
    <property type="match status" value="1"/>
</dbReference>
<keyword evidence="7" id="KW-1185">Reference proteome</keyword>
<dbReference type="Gene3D" id="3.40.190.10">
    <property type="entry name" value="Periplasmic binding protein-like II"/>
    <property type="match status" value="2"/>
</dbReference>
<dbReference type="PROSITE" id="PS50931">
    <property type="entry name" value="HTH_LYSR"/>
    <property type="match status" value="1"/>
</dbReference>
<keyword evidence="4" id="KW-0804">Transcription</keyword>
<dbReference type="EMBL" id="VFPA01000007">
    <property type="protein sequence ID" value="TQM02262.1"/>
    <property type="molecule type" value="Genomic_DNA"/>
</dbReference>